<dbReference type="EC" id="4.2.1.10" evidence="5"/>
<dbReference type="PANTHER" id="PTHR43699:SF1">
    <property type="entry name" value="3-DEHYDROQUINATE DEHYDRATASE"/>
    <property type="match status" value="1"/>
</dbReference>
<dbReference type="UniPathway" id="UPA00053">
    <property type="reaction ID" value="UER00086"/>
</dbReference>
<keyword evidence="7" id="KW-1185">Reference proteome</keyword>
<evidence type="ECO:0000256" key="4">
    <source>
        <dbReference type="ARBA" id="ARBA00023270"/>
    </source>
</evidence>
<comment type="similarity">
    <text evidence="5">Belongs to the type-I 3-dehydroquinase family.</text>
</comment>
<dbReference type="EMBL" id="AP019695">
    <property type="protein sequence ID" value="BBK21683.1"/>
    <property type="molecule type" value="Genomic_DNA"/>
</dbReference>
<feature type="active site" description="Schiff-base intermediate with substrate" evidence="5">
    <location>
        <position position="170"/>
    </location>
</feature>
<dbReference type="KEGG" id="aarg:Aargi30884_05860"/>
<dbReference type="InterPro" id="IPR001381">
    <property type="entry name" value="DHquinase_I"/>
</dbReference>
<dbReference type="PROSITE" id="PS01028">
    <property type="entry name" value="DEHYDROQUINASE_I"/>
    <property type="match status" value="1"/>
</dbReference>
<sequence>MNTVTIRNVEFGKGMPKICVPIVGKTKEDILTQLENIMKTPVDIIEWRMDWFENVTNISSVIDMAKEIREVCKDTPLLATFRSLKEGGEKELALADYVALNTEVSKSGYVDAIDVELFSGDKEVETIVSAAHEHNVKVIMSNHDFHATPAKEEIIKRLSKMQDMHADIPKIAVMPTCKKDVLTLLEATLEMSEQHADRPIITMSMASNGMISRLSGEVFGSCLTFGAVGKASAPGQMDVHALKSVLTALHNSL</sequence>
<comment type="function">
    <text evidence="5">Involved in the third step of the chorismate pathway, which leads to the biosynthesis of aromatic amino acids. Catalyzes the cis-dehydration of 3-dehydroquinate (DHQ) and introduces the first double bond of the aromatic ring to yield 3-dehydroshikimate.</text>
</comment>
<dbReference type="CDD" id="cd00502">
    <property type="entry name" value="DHQase_I"/>
    <property type="match status" value="1"/>
</dbReference>
<comment type="catalytic activity">
    <reaction evidence="1 5">
        <text>3-dehydroquinate = 3-dehydroshikimate + H2O</text>
        <dbReference type="Rhea" id="RHEA:21096"/>
        <dbReference type="ChEBI" id="CHEBI:15377"/>
        <dbReference type="ChEBI" id="CHEBI:16630"/>
        <dbReference type="ChEBI" id="CHEBI:32364"/>
        <dbReference type="EC" id="4.2.1.10"/>
    </reaction>
</comment>
<dbReference type="FunFam" id="3.20.20.70:FF:000047">
    <property type="entry name" value="3-dehydroquinate dehydratase"/>
    <property type="match status" value="1"/>
</dbReference>
<feature type="binding site" evidence="5">
    <location>
        <position position="213"/>
    </location>
    <ligand>
        <name>3-dehydroquinate</name>
        <dbReference type="ChEBI" id="CHEBI:32364"/>
    </ligand>
</feature>
<gene>
    <name evidence="5 6" type="primary">aroD</name>
    <name evidence="6" type="ORF">Aargi30884_05860</name>
</gene>
<dbReference type="AlphaFoldDB" id="A0A6N4TFZ9"/>
<dbReference type="GO" id="GO:0009423">
    <property type="term" value="P:chorismate biosynthetic process"/>
    <property type="evidence" value="ECO:0007669"/>
    <property type="project" value="UniProtKB-UniRule"/>
</dbReference>
<evidence type="ECO:0000256" key="5">
    <source>
        <dbReference type="HAMAP-Rule" id="MF_00214"/>
    </source>
</evidence>
<dbReference type="GO" id="GO:0003855">
    <property type="term" value="F:3-dehydroquinate dehydratase activity"/>
    <property type="evidence" value="ECO:0007669"/>
    <property type="project" value="UniProtKB-UniRule"/>
</dbReference>
<feature type="binding site" evidence="5">
    <location>
        <position position="232"/>
    </location>
    <ligand>
        <name>3-dehydroquinate</name>
        <dbReference type="ChEBI" id="CHEBI:32364"/>
    </ligand>
</feature>
<keyword evidence="5" id="KW-0028">Amino-acid biosynthesis</keyword>
<feature type="binding site" evidence="5">
    <location>
        <begin position="46"/>
        <end position="48"/>
    </location>
    <ligand>
        <name>3-dehydroquinate</name>
        <dbReference type="ChEBI" id="CHEBI:32364"/>
    </ligand>
</feature>
<feature type="binding site" evidence="5">
    <location>
        <position position="236"/>
    </location>
    <ligand>
        <name>3-dehydroquinate</name>
        <dbReference type="ChEBI" id="CHEBI:32364"/>
    </ligand>
</feature>
<evidence type="ECO:0000313" key="6">
    <source>
        <dbReference type="EMBL" id="BBK21683.1"/>
    </source>
</evidence>
<dbReference type="SUPFAM" id="SSF51569">
    <property type="entry name" value="Aldolase"/>
    <property type="match status" value="1"/>
</dbReference>
<name>A0A6N4TFZ9_9FIRM</name>
<proteinExistence type="inferred from homology"/>
<comment type="pathway">
    <text evidence="5">Metabolic intermediate biosynthesis; chorismate biosynthesis; chorismate from D-erythrose 4-phosphate and phosphoenolpyruvate: step 3/7.</text>
</comment>
<dbReference type="GO" id="GO:0046279">
    <property type="term" value="P:3,4-dihydroxybenzoate biosynthetic process"/>
    <property type="evidence" value="ECO:0007669"/>
    <property type="project" value="TreeGrafter"/>
</dbReference>
<evidence type="ECO:0000256" key="2">
    <source>
        <dbReference type="ARBA" id="ARBA00023141"/>
    </source>
</evidence>
<evidence type="ECO:0000256" key="3">
    <source>
        <dbReference type="ARBA" id="ARBA00023239"/>
    </source>
</evidence>
<feature type="binding site" evidence="5">
    <location>
        <position position="82"/>
    </location>
    <ligand>
        <name>3-dehydroquinate</name>
        <dbReference type="ChEBI" id="CHEBI:32364"/>
    </ligand>
</feature>
<protein>
    <recommendedName>
        <fullName evidence="5">3-dehydroquinate dehydratase</fullName>
        <shortName evidence="5">3-dehydroquinase</shortName>
        <ecNumber evidence="5">4.2.1.10</ecNumber>
    </recommendedName>
    <alternativeName>
        <fullName evidence="5">Type I DHQase</fullName>
    </alternativeName>
    <alternativeName>
        <fullName evidence="5">Type I dehydroquinase</fullName>
        <shortName evidence="5">DHQ1</shortName>
    </alternativeName>
</protein>
<dbReference type="NCBIfam" id="TIGR01093">
    <property type="entry name" value="aroD"/>
    <property type="match status" value="1"/>
</dbReference>
<keyword evidence="4 5" id="KW-0704">Schiff base</keyword>
<evidence type="ECO:0000313" key="7">
    <source>
        <dbReference type="Proteomes" id="UP000464754"/>
    </source>
</evidence>
<dbReference type="HAMAP" id="MF_00214">
    <property type="entry name" value="AroD"/>
    <property type="match status" value="1"/>
</dbReference>
<dbReference type="GO" id="GO:0009073">
    <property type="term" value="P:aromatic amino acid family biosynthetic process"/>
    <property type="evidence" value="ECO:0007669"/>
    <property type="project" value="UniProtKB-KW"/>
</dbReference>
<dbReference type="InterPro" id="IPR018508">
    <property type="entry name" value="3-dehydroquinate_DH_AS"/>
</dbReference>
<dbReference type="PANTHER" id="PTHR43699">
    <property type="entry name" value="3-DEHYDROQUINATE DEHYDRATASE"/>
    <property type="match status" value="1"/>
</dbReference>
<dbReference type="Pfam" id="PF01487">
    <property type="entry name" value="DHquinase_I"/>
    <property type="match status" value="1"/>
</dbReference>
<accession>A0A6N4TFZ9</accession>
<feature type="active site" description="Proton donor/acceptor" evidence="5">
    <location>
        <position position="143"/>
    </location>
</feature>
<dbReference type="RefSeq" id="WP_115714889.1">
    <property type="nucleotide sequence ID" value="NZ_AP019695.1"/>
</dbReference>
<comment type="caution">
    <text evidence="5">Lacks conserved residue(s) required for the propagation of feature annotation.</text>
</comment>
<organism evidence="6 7">
    <name type="scientific">Amedibacterium intestinale</name>
    <dbReference type="NCBI Taxonomy" id="2583452"/>
    <lineage>
        <taxon>Bacteria</taxon>
        <taxon>Bacillati</taxon>
        <taxon>Bacillota</taxon>
        <taxon>Erysipelotrichia</taxon>
        <taxon>Erysipelotrichales</taxon>
        <taxon>Erysipelotrichaceae</taxon>
        <taxon>Amedibacterium</taxon>
    </lineage>
</organism>
<keyword evidence="2 5" id="KW-0057">Aromatic amino acid biosynthesis</keyword>
<reference evidence="7" key="1">
    <citation type="submission" date="2019-05" db="EMBL/GenBank/DDBJ databases">
        <title>Complete genome sequencing of Absiella argi strain JCM 30884.</title>
        <authorList>
            <person name="Sakamoto M."/>
            <person name="Murakami T."/>
            <person name="Mori H."/>
        </authorList>
    </citation>
    <scope>NUCLEOTIDE SEQUENCE [LARGE SCALE GENOMIC DNA]</scope>
    <source>
        <strain evidence="7">JCM 30884</strain>
    </source>
</reference>
<evidence type="ECO:0000256" key="1">
    <source>
        <dbReference type="ARBA" id="ARBA00001864"/>
    </source>
</evidence>
<dbReference type="InterPro" id="IPR013785">
    <property type="entry name" value="Aldolase_TIM"/>
</dbReference>
<comment type="subunit">
    <text evidence="5">Homodimer.</text>
</comment>
<dbReference type="Proteomes" id="UP000464754">
    <property type="component" value="Chromosome"/>
</dbReference>
<dbReference type="GO" id="GO:0008652">
    <property type="term" value="P:amino acid biosynthetic process"/>
    <property type="evidence" value="ECO:0007669"/>
    <property type="project" value="UniProtKB-KW"/>
</dbReference>
<keyword evidence="3 5" id="KW-0456">Lyase</keyword>
<dbReference type="Gene3D" id="3.20.20.70">
    <property type="entry name" value="Aldolase class I"/>
    <property type="match status" value="1"/>
</dbReference>
<dbReference type="InterPro" id="IPR050146">
    <property type="entry name" value="Type-I_3-dehydroquinase"/>
</dbReference>